<dbReference type="FunFam" id="3.10.320.10:FF:000001">
    <property type="entry name" value="HLA class II histocompatibility antigen, DRB1-1 beta chain"/>
    <property type="match status" value="1"/>
</dbReference>
<evidence type="ECO:0000313" key="12">
    <source>
        <dbReference type="EMBL" id="NXF88423.1"/>
    </source>
</evidence>
<feature type="chain" id="PRO_5029725916" evidence="10">
    <location>
        <begin position="23"/>
        <end position="116"/>
    </location>
</feature>
<evidence type="ECO:0000256" key="2">
    <source>
        <dbReference type="ARBA" id="ARBA00022692"/>
    </source>
</evidence>
<keyword evidence="4" id="KW-1133">Transmembrane helix</keyword>
<keyword evidence="5" id="KW-1064">Adaptive immunity</keyword>
<keyword evidence="7" id="KW-1015">Disulfide bond</keyword>
<dbReference type="OrthoDB" id="10043043at2759"/>
<keyword evidence="6" id="KW-0472">Membrane</keyword>
<keyword evidence="8" id="KW-0325">Glycoprotein</keyword>
<feature type="domain" description="MHC class II beta chain N-terminal" evidence="11">
    <location>
        <begin position="35"/>
        <end position="109"/>
    </location>
</feature>
<dbReference type="Gene3D" id="3.10.320.10">
    <property type="entry name" value="Class II Histocompatibility Antigen, M Beta Chain, Chain B, domain 1"/>
    <property type="match status" value="1"/>
</dbReference>
<dbReference type="Proteomes" id="UP000583613">
    <property type="component" value="Unassembled WGS sequence"/>
</dbReference>
<dbReference type="PANTHER" id="PTHR19944">
    <property type="entry name" value="MHC CLASS II-RELATED"/>
    <property type="match status" value="1"/>
</dbReference>
<proteinExistence type="predicted"/>
<dbReference type="Pfam" id="PF00969">
    <property type="entry name" value="MHC_II_beta"/>
    <property type="match status" value="1"/>
</dbReference>
<evidence type="ECO:0000256" key="1">
    <source>
        <dbReference type="ARBA" id="ARBA00004479"/>
    </source>
</evidence>
<dbReference type="AlphaFoldDB" id="A0A7K8XAV8"/>
<keyword evidence="10" id="KW-0732">Signal</keyword>
<comment type="caution">
    <text evidence="12">The sequence shown here is derived from an EMBL/GenBank/DDBJ whole genome shotgun (WGS) entry which is preliminary data.</text>
</comment>
<sequence length="116" mass="13383">RVAGPVAMLVALAVLGAHQACGKNTREFFQEVSEHECKFFNGTERVKYIYRFIYNRQQYLHFDSDLGIFVADLPVGEASAKHFNNQPDILEYSKAAVNTYCRRNYEVITPFSVERR</sequence>
<evidence type="ECO:0000256" key="8">
    <source>
        <dbReference type="ARBA" id="ARBA00023180"/>
    </source>
</evidence>
<organism evidence="12 13">
    <name type="scientific">Eubucco bourcierii</name>
    <name type="common">red-headed barbet</name>
    <dbReference type="NCBI Taxonomy" id="91767"/>
    <lineage>
        <taxon>Eukaryota</taxon>
        <taxon>Metazoa</taxon>
        <taxon>Chordata</taxon>
        <taxon>Craniata</taxon>
        <taxon>Vertebrata</taxon>
        <taxon>Euteleostomi</taxon>
        <taxon>Archelosauria</taxon>
        <taxon>Archosauria</taxon>
        <taxon>Dinosauria</taxon>
        <taxon>Saurischia</taxon>
        <taxon>Theropoda</taxon>
        <taxon>Coelurosauria</taxon>
        <taxon>Aves</taxon>
        <taxon>Neognathae</taxon>
        <taxon>Neoaves</taxon>
        <taxon>Telluraves</taxon>
        <taxon>Coraciimorphae</taxon>
        <taxon>Piciformes</taxon>
        <taxon>Ramphastidae</taxon>
        <taxon>Eubucco</taxon>
    </lineage>
</organism>
<dbReference type="InterPro" id="IPR050160">
    <property type="entry name" value="MHC/Immunoglobulin"/>
</dbReference>
<dbReference type="InterPro" id="IPR014745">
    <property type="entry name" value="MHC_II_a/b_N"/>
</dbReference>
<feature type="non-terminal residue" evidence="12">
    <location>
        <position position="1"/>
    </location>
</feature>
<evidence type="ECO:0000256" key="5">
    <source>
        <dbReference type="ARBA" id="ARBA00023130"/>
    </source>
</evidence>
<feature type="signal peptide" evidence="10">
    <location>
        <begin position="1"/>
        <end position="22"/>
    </location>
</feature>
<accession>A0A7K8XAV8</accession>
<dbReference type="InterPro" id="IPR000353">
    <property type="entry name" value="MHC_II_b_N"/>
</dbReference>
<keyword evidence="9" id="KW-0491">MHC II</keyword>
<dbReference type="SUPFAM" id="SSF54452">
    <property type="entry name" value="MHC antigen-recognition domain"/>
    <property type="match status" value="1"/>
</dbReference>
<dbReference type="SMART" id="SM00921">
    <property type="entry name" value="MHC_II_beta"/>
    <property type="match status" value="1"/>
</dbReference>
<gene>
    <name evidence="12" type="primary">Hb2l_0</name>
    <name evidence="12" type="ORF">EUBBOU_R09675</name>
</gene>
<evidence type="ECO:0000313" key="13">
    <source>
        <dbReference type="Proteomes" id="UP000583613"/>
    </source>
</evidence>
<dbReference type="InterPro" id="IPR011162">
    <property type="entry name" value="MHC_I/II-like_Ag-recog"/>
</dbReference>
<dbReference type="EMBL" id="VWZE01007391">
    <property type="protein sequence ID" value="NXF88423.1"/>
    <property type="molecule type" value="Genomic_DNA"/>
</dbReference>
<dbReference type="GO" id="GO:0002250">
    <property type="term" value="P:adaptive immune response"/>
    <property type="evidence" value="ECO:0007669"/>
    <property type="project" value="UniProtKB-KW"/>
</dbReference>
<keyword evidence="13" id="KW-1185">Reference proteome</keyword>
<evidence type="ECO:0000256" key="3">
    <source>
        <dbReference type="ARBA" id="ARBA00022859"/>
    </source>
</evidence>
<dbReference type="PANTHER" id="PTHR19944:SF99">
    <property type="entry name" value="HLA CLASS II HISTOCOMPATIBILITY ANTIGEN, DRB1 BETA CHAIN"/>
    <property type="match status" value="1"/>
</dbReference>
<keyword evidence="3" id="KW-0391">Immunity</keyword>
<evidence type="ECO:0000256" key="4">
    <source>
        <dbReference type="ARBA" id="ARBA00022989"/>
    </source>
</evidence>
<evidence type="ECO:0000256" key="7">
    <source>
        <dbReference type="ARBA" id="ARBA00023157"/>
    </source>
</evidence>
<keyword evidence="2" id="KW-0812">Transmembrane</keyword>
<comment type="subcellular location">
    <subcellularLocation>
        <location evidence="1">Membrane</location>
        <topology evidence="1">Single-pass type I membrane protein</topology>
    </subcellularLocation>
</comment>
<feature type="non-terminal residue" evidence="12">
    <location>
        <position position="116"/>
    </location>
</feature>
<name>A0A7K8XAV8_9PICI</name>
<dbReference type="GO" id="GO:0042613">
    <property type="term" value="C:MHC class II protein complex"/>
    <property type="evidence" value="ECO:0007669"/>
    <property type="project" value="UniProtKB-KW"/>
</dbReference>
<protein>
    <submittedName>
        <fullName evidence="12">HB2L protein</fullName>
    </submittedName>
</protein>
<evidence type="ECO:0000256" key="6">
    <source>
        <dbReference type="ARBA" id="ARBA00023136"/>
    </source>
</evidence>
<evidence type="ECO:0000259" key="11">
    <source>
        <dbReference type="SMART" id="SM00921"/>
    </source>
</evidence>
<evidence type="ECO:0000256" key="10">
    <source>
        <dbReference type="SAM" id="SignalP"/>
    </source>
</evidence>
<reference evidence="12 13" key="1">
    <citation type="submission" date="2019-09" db="EMBL/GenBank/DDBJ databases">
        <title>Bird 10,000 Genomes (B10K) Project - Family phase.</title>
        <authorList>
            <person name="Zhang G."/>
        </authorList>
    </citation>
    <scope>NUCLEOTIDE SEQUENCE [LARGE SCALE GENOMIC DNA]</scope>
    <source>
        <strain evidence="12">B10K-DU-001-04</strain>
        <tissue evidence="12">Muscle</tissue>
    </source>
</reference>
<dbReference type="GO" id="GO:0002504">
    <property type="term" value="P:antigen processing and presentation of peptide or polysaccharide antigen via MHC class II"/>
    <property type="evidence" value="ECO:0007669"/>
    <property type="project" value="UniProtKB-KW"/>
</dbReference>
<evidence type="ECO:0000256" key="9">
    <source>
        <dbReference type="ARBA" id="ARBA00023182"/>
    </source>
</evidence>